<gene>
    <name evidence="1" type="ORF">NX773_00850</name>
</gene>
<name>A0ABT2BDW0_9BURK</name>
<proteinExistence type="predicted"/>
<dbReference type="Proteomes" id="UP001205861">
    <property type="component" value="Unassembled WGS sequence"/>
</dbReference>
<evidence type="ECO:0000313" key="2">
    <source>
        <dbReference type="Proteomes" id="UP001205861"/>
    </source>
</evidence>
<sequence length="81" mass="9010">MVGFTNDRLILKKPNGEDIAVPLQEMEPQDIDAIEAGLNNPVPNWNNSGPAPFQIVADVEVDDETGRYKNFAIMAFHIKND</sequence>
<keyword evidence="2" id="KW-1185">Reference proteome</keyword>
<dbReference type="EMBL" id="JANUGV010000001">
    <property type="protein sequence ID" value="MCS0606711.1"/>
    <property type="molecule type" value="Genomic_DNA"/>
</dbReference>
<accession>A0ABT2BDW0</accession>
<protein>
    <submittedName>
        <fullName evidence="1">Uncharacterized protein</fullName>
    </submittedName>
</protein>
<reference evidence="1 2" key="1">
    <citation type="submission" date="2022-08" db="EMBL/GenBank/DDBJ databases">
        <title>Reclassification of Massilia species as members of the genera Telluria, Duganella, Pseudoduganella, Mokoshia gen. nov. and Zemynaea gen. nov. using orthogonal and non-orthogonal genome-based approaches.</title>
        <authorList>
            <person name="Bowman J.P."/>
        </authorList>
    </citation>
    <scope>NUCLEOTIDE SEQUENCE [LARGE SCALE GENOMIC DNA]</scope>
    <source>
        <strain evidence="1 2">JCM 31607</strain>
    </source>
</reference>
<comment type="caution">
    <text evidence="1">The sequence shown here is derived from an EMBL/GenBank/DDBJ whole genome shotgun (WGS) entry which is preliminary data.</text>
</comment>
<dbReference type="RefSeq" id="WP_258854514.1">
    <property type="nucleotide sequence ID" value="NZ_JANUGV010000001.1"/>
</dbReference>
<evidence type="ECO:0000313" key="1">
    <source>
        <dbReference type="EMBL" id="MCS0606711.1"/>
    </source>
</evidence>
<organism evidence="1 2">
    <name type="scientific">Massilia solisilvae</name>
    <dbReference type="NCBI Taxonomy" id="1811225"/>
    <lineage>
        <taxon>Bacteria</taxon>
        <taxon>Pseudomonadati</taxon>
        <taxon>Pseudomonadota</taxon>
        <taxon>Betaproteobacteria</taxon>
        <taxon>Burkholderiales</taxon>
        <taxon>Oxalobacteraceae</taxon>
        <taxon>Telluria group</taxon>
        <taxon>Massilia</taxon>
    </lineage>
</organism>